<dbReference type="InterPro" id="IPR029056">
    <property type="entry name" value="Ribokinase-like"/>
</dbReference>
<organism evidence="4 5">
    <name type="scientific">Candidatus Magasanikbacteria bacterium RIFCSPHIGHO2_02_FULL_45_10</name>
    <dbReference type="NCBI Taxonomy" id="1798679"/>
    <lineage>
        <taxon>Bacteria</taxon>
        <taxon>Candidatus Magasanikiibacteriota</taxon>
    </lineage>
</organism>
<dbReference type="PANTHER" id="PTHR10584">
    <property type="entry name" value="SUGAR KINASE"/>
    <property type="match status" value="1"/>
</dbReference>
<dbReference type="GO" id="GO:0016301">
    <property type="term" value="F:kinase activity"/>
    <property type="evidence" value="ECO:0007669"/>
    <property type="project" value="UniProtKB-KW"/>
</dbReference>
<evidence type="ECO:0000313" key="5">
    <source>
        <dbReference type="Proteomes" id="UP000176413"/>
    </source>
</evidence>
<dbReference type="Proteomes" id="UP000176413">
    <property type="component" value="Unassembled WGS sequence"/>
</dbReference>
<dbReference type="Pfam" id="PF00294">
    <property type="entry name" value="PfkB"/>
    <property type="match status" value="1"/>
</dbReference>
<dbReference type="InterPro" id="IPR011611">
    <property type="entry name" value="PfkB_dom"/>
</dbReference>
<dbReference type="PANTHER" id="PTHR10584:SF166">
    <property type="entry name" value="RIBOKINASE"/>
    <property type="match status" value="1"/>
</dbReference>
<protein>
    <recommendedName>
        <fullName evidence="3">Carbohydrate kinase PfkB domain-containing protein</fullName>
    </recommendedName>
</protein>
<keyword evidence="2" id="KW-0418">Kinase</keyword>
<comment type="caution">
    <text evidence="4">The sequence shown here is derived from an EMBL/GenBank/DDBJ whole genome shotgun (WGS) entry which is preliminary data.</text>
</comment>
<evidence type="ECO:0000256" key="2">
    <source>
        <dbReference type="ARBA" id="ARBA00022777"/>
    </source>
</evidence>
<dbReference type="AlphaFoldDB" id="A0A1F6MAD8"/>
<evidence type="ECO:0000259" key="3">
    <source>
        <dbReference type="Pfam" id="PF00294"/>
    </source>
</evidence>
<evidence type="ECO:0000256" key="1">
    <source>
        <dbReference type="ARBA" id="ARBA00022679"/>
    </source>
</evidence>
<keyword evidence="1" id="KW-0808">Transferase</keyword>
<dbReference type="SUPFAM" id="SSF53613">
    <property type="entry name" value="Ribokinase-like"/>
    <property type="match status" value="1"/>
</dbReference>
<proteinExistence type="predicted"/>
<reference evidence="4 5" key="1">
    <citation type="journal article" date="2016" name="Nat. Commun.">
        <title>Thousands of microbial genomes shed light on interconnected biogeochemical processes in an aquifer system.</title>
        <authorList>
            <person name="Anantharaman K."/>
            <person name="Brown C.T."/>
            <person name="Hug L.A."/>
            <person name="Sharon I."/>
            <person name="Castelle C.J."/>
            <person name="Probst A.J."/>
            <person name="Thomas B.C."/>
            <person name="Singh A."/>
            <person name="Wilkins M.J."/>
            <person name="Karaoz U."/>
            <person name="Brodie E.L."/>
            <person name="Williams K.H."/>
            <person name="Hubbard S.S."/>
            <person name="Banfield J.F."/>
        </authorList>
    </citation>
    <scope>NUCLEOTIDE SEQUENCE [LARGE SCALE GENOMIC DNA]</scope>
</reference>
<dbReference type="PRINTS" id="PR00990">
    <property type="entry name" value="RIBOKINASE"/>
</dbReference>
<name>A0A1F6MAD8_9BACT</name>
<dbReference type="EMBL" id="MFQA01000036">
    <property type="protein sequence ID" value="OGH68589.1"/>
    <property type="molecule type" value="Genomic_DNA"/>
</dbReference>
<dbReference type="Gene3D" id="3.40.1190.20">
    <property type="match status" value="1"/>
</dbReference>
<sequence>MHDLITIGDPVIDTHVQIADNQASVQTNDREESFLCFPYGQKISINDSFQALGGNAADVAVGASRLGLKTALLTTLGGDAGAQLVSTKLQAEGIATDYIMTDPKSLTRYSIILNYKSERTILTHADKRNYAWPDNVGGANWLYYSGLGAGFEKVQKKILQYLKNHSSTRLAVNPGSYMLEHGRAALKDVLLQTDLLFVNLEEAEILSGTTLAKQKSVEALLRALLALGPDEVVITDGEKGAWASTSDEWWHIAALPVKVVSKTGAGDAFASGYLAARFYEHDIKNALQWGIANSSAVIGQHGAQTGLQNKTGLLGLVKKYSSVTPVKQG</sequence>
<gene>
    <name evidence="4" type="ORF">A3D53_02035</name>
</gene>
<feature type="domain" description="Carbohydrate kinase PfkB" evidence="3">
    <location>
        <begin position="50"/>
        <end position="308"/>
    </location>
</feature>
<evidence type="ECO:0000313" key="4">
    <source>
        <dbReference type="EMBL" id="OGH68589.1"/>
    </source>
</evidence>
<accession>A0A1F6MAD8</accession>
<dbReference type="InterPro" id="IPR002139">
    <property type="entry name" value="Ribo/fructo_kinase"/>
</dbReference>
<dbReference type="GO" id="GO:0006796">
    <property type="term" value="P:phosphate-containing compound metabolic process"/>
    <property type="evidence" value="ECO:0007669"/>
    <property type="project" value="UniProtKB-ARBA"/>
</dbReference>